<dbReference type="EMBL" id="CP006650">
    <property type="protein sequence ID" value="AGT07910.1"/>
    <property type="molecule type" value="Genomic_DNA"/>
</dbReference>
<dbReference type="Proteomes" id="UP000015480">
    <property type="component" value="Chromosome"/>
</dbReference>
<dbReference type="Pfam" id="PF22262">
    <property type="entry name" value="DUF6950"/>
    <property type="match status" value="1"/>
</dbReference>
<dbReference type="PATRIC" id="fig|1367847.3.peg.758"/>
<dbReference type="AlphaFoldDB" id="S5XWV8"/>
<evidence type="ECO:0000259" key="1">
    <source>
        <dbReference type="Pfam" id="PF22262"/>
    </source>
</evidence>
<dbReference type="STRING" id="1367847.JCM7686_0801"/>
<gene>
    <name evidence="2" type="ORF">JCM7686_0801</name>
</gene>
<evidence type="ECO:0000313" key="3">
    <source>
        <dbReference type="Proteomes" id="UP000015480"/>
    </source>
</evidence>
<organism evidence="2 3">
    <name type="scientific">Paracoccus aminophilus JCM 7686</name>
    <dbReference type="NCBI Taxonomy" id="1367847"/>
    <lineage>
        <taxon>Bacteria</taxon>
        <taxon>Pseudomonadati</taxon>
        <taxon>Pseudomonadota</taxon>
        <taxon>Alphaproteobacteria</taxon>
        <taxon>Rhodobacterales</taxon>
        <taxon>Paracoccaceae</taxon>
        <taxon>Paracoccus</taxon>
    </lineage>
</organism>
<name>S5XWV8_PARAH</name>
<dbReference type="RefSeq" id="WP_020949549.1">
    <property type="nucleotide sequence ID" value="NC_022041.1"/>
</dbReference>
<sequence length="147" mass="15646">MACAVTPDRVMAEVERVMSRPFEWGPRDCCSAACDVFAALWGFDPMARFRGYRGARDALRLMADGGGLPKLCAQVSRETGLIEGHAPGGFGLTAIEGLPSLLICITPGTWAGKTLRGFALVRSADKGWCLAQTASDLDRPSGLCRPA</sequence>
<protein>
    <recommendedName>
        <fullName evidence="1">DUF6950 domain-containing protein</fullName>
    </recommendedName>
</protein>
<dbReference type="HOGENOM" id="CLU_1766221_0_0_5"/>
<reference evidence="2 3" key="1">
    <citation type="journal article" date="2014" name="BMC Genomics">
        <title>Architecture and functions of a multipartite genome of the methylotrophic bacterium Paracoccus aminophilus JCM 7686, containing primary and secondary chromids.</title>
        <authorList>
            <person name="Dziewit L."/>
            <person name="Czarnecki J."/>
            <person name="Wibberg D."/>
            <person name="Radlinska M."/>
            <person name="Mrozek P."/>
            <person name="Szymczak M."/>
            <person name="Schluter A."/>
            <person name="Puhler A."/>
            <person name="Bartosik D."/>
        </authorList>
    </citation>
    <scope>NUCLEOTIDE SEQUENCE [LARGE SCALE GENOMIC DNA]</scope>
    <source>
        <strain evidence="2">JCM 7686</strain>
    </source>
</reference>
<dbReference type="KEGG" id="pami:JCM7686_0801"/>
<proteinExistence type="predicted"/>
<keyword evidence="3" id="KW-1185">Reference proteome</keyword>
<dbReference type="OrthoDB" id="6586924at2"/>
<dbReference type="InterPro" id="IPR053802">
    <property type="entry name" value="DUF6950"/>
</dbReference>
<feature type="domain" description="DUF6950" evidence="1">
    <location>
        <begin position="8"/>
        <end position="121"/>
    </location>
</feature>
<accession>S5XWV8</accession>
<dbReference type="eggNOG" id="ENOG5033EDY">
    <property type="taxonomic scope" value="Bacteria"/>
</dbReference>
<evidence type="ECO:0000313" key="2">
    <source>
        <dbReference type="EMBL" id="AGT07910.1"/>
    </source>
</evidence>